<dbReference type="EMBL" id="JABAIK010000002">
    <property type="protein sequence ID" value="NLS11807.1"/>
    <property type="molecule type" value="Genomic_DNA"/>
</dbReference>
<organism evidence="2 3">
    <name type="scientific">Vibrio agarilyticus</name>
    <dbReference type="NCBI Taxonomy" id="2726741"/>
    <lineage>
        <taxon>Bacteria</taxon>
        <taxon>Pseudomonadati</taxon>
        <taxon>Pseudomonadota</taxon>
        <taxon>Gammaproteobacteria</taxon>
        <taxon>Vibrionales</taxon>
        <taxon>Vibrionaceae</taxon>
        <taxon>Vibrio</taxon>
    </lineage>
</organism>
<evidence type="ECO:0008006" key="4">
    <source>
        <dbReference type="Google" id="ProtNLM"/>
    </source>
</evidence>
<reference evidence="2 3" key="1">
    <citation type="submission" date="2020-04" db="EMBL/GenBank/DDBJ databases">
        <title>Vibrio sp. SM6, a novel species isolated from seawater.</title>
        <authorList>
            <person name="Wang X."/>
        </authorList>
    </citation>
    <scope>NUCLEOTIDE SEQUENCE [LARGE SCALE GENOMIC DNA]</scope>
    <source>
        <strain evidence="2 3">SM6</strain>
    </source>
</reference>
<evidence type="ECO:0000313" key="2">
    <source>
        <dbReference type="EMBL" id="NLS11807.1"/>
    </source>
</evidence>
<dbReference type="InterPro" id="IPR013783">
    <property type="entry name" value="Ig-like_fold"/>
</dbReference>
<dbReference type="Proteomes" id="UP000535589">
    <property type="component" value="Unassembled WGS sequence"/>
</dbReference>
<comment type="caution">
    <text evidence="2">The sequence shown here is derived from an EMBL/GenBank/DDBJ whole genome shotgun (WGS) entry which is preliminary data.</text>
</comment>
<protein>
    <recommendedName>
        <fullName evidence="4">Molecular chaperone</fullName>
    </recommendedName>
</protein>
<evidence type="ECO:0000256" key="1">
    <source>
        <dbReference type="SAM" id="SignalP"/>
    </source>
</evidence>
<dbReference type="AlphaFoldDB" id="A0A7X8TNM7"/>
<gene>
    <name evidence="2" type="ORF">HGP28_02745</name>
</gene>
<proteinExistence type="predicted"/>
<feature type="signal peptide" evidence="1">
    <location>
        <begin position="1"/>
        <end position="22"/>
    </location>
</feature>
<keyword evidence="3" id="KW-1185">Reference proteome</keyword>
<feature type="chain" id="PRO_5030984645" description="Molecular chaperone" evidence="1">
    <location>
        <begin position="23"/>
        <end position="242"/>
    </location>
</feature>
<accession>A0A7X8TNM7</accession>
<sequence length="242" mass="27174">MNVKLTKLMTFALSASIFNSHAIGIDSIITVAENGKGTFTVSNNDGYRQFITVGISDINIVKGQLESTPYTKENIADWTLEVRPARLIVNDGQHKKFSVRYTGTPNKSHDKIYQLTVAPSPYYEEGEKPLQSVQLAVGFAPYVIVPALEDQPIQYDISYEKGRLKVHNKGDSYLHLTIDACPDTLIGKERNACVKTSYALSDRLLEVPIEPHLEEKLKLSLKTNNNKYKEQFTILPSQNKIK</sequence>
<dbReference type="RefSeq" id="WP_168834907.1">
    <property type="nucleotide sequence ID" value="NZ_JABAIK010000002.1"/>
</dbReference>
<name>A0A7X8TNM7_9VIBR</name>
<evidence type="ECO:0000313" key="3">
    <source>
        <dbReference type="Proteomes" id="UP000535589"/>
    </source>
</evidence>
<dbReference type="Gene3D" id="2.60.40.10">
    <property type="entry name" value="Immunoglobulins"/>
    <property type="match status" value="1"/>
</dbReference>
<keyword evidence="1" id="KW-0732">Signal</keyword>